<protein>
    <submittedName>
        <fullName evidence="1">Uncharacterized protein</fullName>
    </submittedName>
</protein>
<evidence type="ECO:0000313" key="1">
    <source>
        <dbReference type="EMBL" id="SFB72625.1"/>
    </source>
</evidence>
<dbReference type="AlphaFoldDB" id="A0A1I1DCF4"/>
<dbReference type="EMBL" id="FOKV01000001">
    <property type="protein sequence ID" value="SFB72625.1"/>
    <property type="molecule type" value="Genomic_DNA"/>
</dbReference>
<keyword evidence="2" id="KW-1185">Reference proteome</keyword>
<dbReference type="STRING" id="1334022.SAMN04487907_101278"/>
<dbReference type="Proteomes" id="UP000199438">
    <property type="component" value="Unassembled WGS sequence"/>
</dbReference>
<sequence length="119" mass="13036">MSNSNSNPLFYVDNLQKDGSNYSVDFYFPDNFSYTTCEVIGNSPLIFEILKIEIYVTGDKNVEPSNDVATKTISLNLSDFQFSYLKFKIVWKLGTGIGGGVGDPDDDETVGEGVLKGVG</sequence>
<name>A0A1I1DCF4_9FLAO</name>
<reference evidence="2" key="1">
    <citation type="submission" date="2016-10" db="EMBL/GenBank/DDBJ databases">
        <authorList>
            <person name="Varghese N."/>
            <person name="Submissions S."/>
        </authorList>
    </citation>
    <scope>NUCLEOTIDE SEQUENCE [LARGE SCALE GENOMIC DNA]</scope>
    <source>
        <strain evidence="2">DSM 24499</strain>
    </source>
</reference>
<organism evidence="1 2">
    <name type="scientific">Zunongwangia mangrovi</name>
    <dbReference type="NCBI Taxonomy" id="1334022"/>
    <lineage>
        <taxon>Bacteria</taxon>
        <taxon>Pseudomonadati</taxon>
        <taxon>Bacteroidota</taxon>
        <taxon>Flavobacteriia</taxon>
        <taxon>Flavobacteriales</taxon>
        <taxon>Flavobacteriaceae</taxon>
        <taxon>Zunongwangia</taxon>
    </lineage>
</organism>
<proteinExistence type="predicted"/>
<accession>A0A1I1DCF4</accession>
<evidence type="ECO:0000313" key="2">
    <source>
        <dbReference type="Proteomes" id="UP000199438"/>
    </source>
</evidence>
<dbReference type="RefSeq" id="WP_092539610.1">
    <property type="nucleotide sequence ID" value="NZ_FOKV01000001.1"/>
</dbReference>
<dbReference type="OrthoDB" id="9842984at2"/>
<gene>
    <name evidence="1" type="ORF">SAMN04487907_101278</name>
</gene>